<reference evidence="1 2" key="1">
    <citation type="submission" date="2014-11" db="EMBL/GenBank/DDBJ databases">
        <title>Genetic blueprint of the zoonotic pathogen Toxocara canis.</title>
        <authorList>
            <person name="Zhu X.-Q."/>
            <person name="Korhonen P.K."/>
            <person name="Cai H."/>
            <person name="Young N.D."/>
            <person name="Nejsum P."/>
            <person name="von Samson-Himmelstjerna G."/>
            <person name="Boag P.R."/>
            <person name="Tan P."/>
            <person name="Li Q."/>
            <person name="Min J."/>
            <person name="Yang Y."/>
            <person name="Wang X."/>
            <person name="Fang X."/>
            <person name="Hall R.S."/>
            <person name="Hofmann A."/>
            <person name="Sternberg P.W."/>
            <person name="Jex A.R."/>
            <person name="Gasser R.B."/>
        </authorList>
    </citation>
    <scope>NUCLEOTIDE SEQUENCE [LARGE SCALE GENOMIC DNA]</scope>
    <source>
        <strain evidence="1">PN_DK_2014</strain>
    </source>
</reference>
<evidence type="ECO:0000313" key="2">
    <source>
        <dbReference type="Proteomes" id="UP000031036"/>
    </source>
</evidence>
<keyword evidence="2" id="KW-1185">Reference proteome</keyword>
<accession>A0A0B2UPW3</accession>
<sequence>MNRSNGIQNAPTSLSRRLADLILTDYACQLSYSCNHLLMRSEFAVDKQTIDGKPVVERDPSKPRWKGIIFGPKANSRSGTFAPCAVEIVERPATGHEQPFAVPELFKWPMRIQAFNCGFKKMISYNRLDGAF</sequence>
<name>A0A0B2UPW3_TOXCA</name>
<evidence type="ECO:0000313" key="1">
    <source>
        <dbReference type="EMBL" id="KHN70975.1"/>
    </source>
</evidence>
<proteinExistence type="predicted"/>
<protein>
    <submittedName>
        <fullName evidence="1">Uncharacterized protein</fullName>
    </submittedName>
</protein>
<dbReference type="EMBL" id="JPKZ01022846">
    <property type="protein sequence ID" value="KHN70975.1"/>
    <property type="molecule type" value="Genomic_DNA"/>
</dbReference>
<organism evidence="1 2">
    <name type="scientific">Toxocara canis</name>
    <name type="common">Canine roundworm</name>
    <dbReference type="NCBI Taxonomy" id="6265"/>
    <lineage>
        <taxon>Eukaryota</taxon>
        <taxon>Metazoa</taxon>
        <taxon>Ecdysozoa</taxon>
        <taxon>Nematoda</taxon>
        <taxon>Chromadorea</taxon>
        <taxon>Rhabditida</taxon>
        <taxon>Spirurina</taxon>
        <taxon>Ascaridomorpha</taxon>
        <taxon>Ascaridoidea</taxon>
        <taxon>Toxocaridae</taxon>
        <taxon>Toxocara</taxon>
    </lineage>
</organism>
<comment type="caution">
    <text evidence="1">The sequence shown here is derived from an EMBL/GenBank/DDBJ whole genome shotgun (WGS) entry which is preliminary data.</text>
</comment>
<dbReference type="Proteomes" id="UP000031036">
    <property type="component" value="Unassembled WGS sequence"/>
</dbReference>
<dbReference type="AlphaFoldDB" id="A0A0B2UPW3"/>
<gene>
    <name evidence="1" type="ORF">Tcan_17658</name>
</gene>